<evidence type="ECO:0000313" key="2">
    <source>
        <dbReference type="Proteomes" id="UP000260812"/>
    </source>
</evidence>
<gene>
    <name evidence="1" type="ORF">DXC51_26720</name>
</gene>
<reference evidence="1" key="1">
    <citation type="submission" date="2018-08" db="EMBL/GenBank/DDBJ databases">
        <title>A genome reference for cultivated species of the human gut microbiota.</title>
        <authorList>
            <person name="Zou Y."/>
            <person name="Xue W."/>
            <person name="Luo G."/>
        </authorList>
    </citation>
    <scope>NUCLEOTIDE SEQUENCE [LARGE SCALE GENOMIC DNA]</scope>
    <source>
        <strain evidence="1">TF05-5AC</strain>
    </source>
</reference>
<dbReference type="Pfam" id="PF02810">
    <property type="entry name" value="SEC-C"/>
    <property type="match status" value="1"/>
</dbReference>
<keyword evidence="2" id="KW-1185">Reference proteome</keyword>
<dbReference type="Proteomes" id="UP000260812">
    <property type="component" value="Unassembled WGS sequence"/>
</dbReference>
<dbReference type="Gene3D" id="3.10.450.50">
    <property type="match status" value="1"/>
</dbReference>
<dbReference type="SUPFAM" id="SSF103642">
    <property type="entry name" value="Sec-C motif"/>
    <property type="match status" value="1"/>
</dbReference>
<proteinExistence type="predicted"/>
<name>A0A3E3HVT3_9FIRM</name>
<accession>A0A3E3HVT3</accession>
<dbReference type="RefSeq" id="WP_117545764.1">
    <property type="nucleotide sequence ID" value="NZ_JBKUNB010000001.1"/>
</dbReference>
<sequence length="440" mass="51418">MKNKMSVQTAIEKITYVTNDFPEEPFRILSENPQEAIPYLMEGIKKALTEQDRLDVNYQLHFYALFLLAEFGYQEAFPTVMELISIPANTLDTLLGGAITEGLDDCLYSLYNGDIDLLESYIIETQSNSYAKNAALRVYIQLYNDGEIQQQRLMDLFKKLIYAPVVEDDTFDTMVSAAVCDCRLFSMLPDVKYMYDYDRVDESYYGDYADCVDSIFNYGPYRERGLNKINSAADMLRNWAMFDQPTDSKSKKDATKKDFEKILHKMIASAQQPVKTEKIYPNDPCPYGSGKKYKKCCMNKAADKKEELTMAADRKKWLESYPEDPGCRIEGHIYLSDFYDREAIETDKLVYLALKHRAEFITMRETQEQKIKRRTYYLLKAFSRYVERCKAEDIRTFREYDDKYSIHYTSAEWLNYLIQLLEEQKLSAELKEVKSFCAGR</sequence>
<organism evidence="1 2">
    <name type="scientific">Eisenbergiella massiliensis</name>
    <dbReference type="NCBI Taxonomy" id="1720294"/>
    <lineage>
        <taxon>Bacteria</taxon>
        <taxon>Bacillati</taxon>
        <taxon>Bacillota</taxon>
        <taxon>Clostridia</taxon>
        <taxon>Lachnospirales</taxon>
        <taxon>Lachnospiraceae</taxon>
        <taxon>Eisenbergiella</taxon>
    </lineage>
</organism>
<dbReference type="InterPro" id="IPR004027">
    <property type="entry name" value="SEC_C_motif"/>
</dbReference>
<dbReference type="Pfam" id="PF06685">
    <property type="entry name" value="DUF1186"/>
    <property type="match status" value="1"/>
</dbReference>
<evidence type="ECO:0000313" key="1">
    <source>
        <dbReference type="EMBL" id="RGE55936.1"/>
    </source>
</evidence>
<dbReference type="InterPro" id="IPR010602">
    <property type="entry name" value="DUF1186"/>
</dbReference>
<dbReference type="EMBL" id="QVLV01000033">
    <property type="protein sequence ID" value="RGE55936.1"/>
    <property type="molecule type" value="Genomic_DNA"/>
</dbReference>
<dbReference type="GeneID" id="97990989"/>
<dbReference type="AlphaFoldDB" id="A0A3E3HVT3"/>
<comment type="caution">
    <text evidence="1">The sequence shown here is derived from an EMBL/GenBank/DDBJ whole genome shotgun (WGS) entry which is preliminary data.</text>
</comment>
<protein>
    <submittedName>
        <fullName evidence="1">DUF1186 domain-containing protein</fullName>
    </submittedName>
</protein>